<keyword evidence="3" id="KW-1003">Cell membrane</keyword>
<evidence type="ECO:0000256" key="2">
    <source>
        <dbReference type="ARBA" id="ARBA00022448"/>
    </source>
</evidence>
<evidence type="ECO:0000256" key="5">
    <source>
        <dbReference type="ARBA" id="ARBA00022989"/>
    </source>
</evidence>
<keyword evidence="4 7" id="KW-0812">Transmembrane</keyword>
<dbReference type="AlphaFoldDB" id="A0A7C2C374"/>
<evidence type="ECO:0000259" key="8">
    <source>
        <dbReference type="PROSITE" id="PS50928"/>
    </source>
</evidence>
<dbReference type="PANTHER" id="PTHR43744">
    <property type="entry name" value="ABC TRANSPORTER PERMEASE PROTEIN MG189-RELATED-RELATED"/>
    <property type="match status" value="1"/>
</dbReference>
<keyword evidence="6 7" id="KW-0472">Membrane</keyword>
<dbReference type="EMBL" id="DSKL01000261">
    <property type="protein sequence ID" value="HEH82673.1"/>
    <property type="molecule type" value="Genomic_DNA"/>
</dbReference>
<dbReference type="CDD" id="cd06261">
    <property type="entry name" value="TM_PBP2"/>
    <property type="match status" value="1"/>
</dbReference>
<feature type="transmembrane region" description="Helical" evidence="7">
    <location>
        <begin position="64"/>
        <end position="88"/>
    </location>
</feature>
<evidence type="ECO:0000256" key="3">
    <source>
        <dbReference type="ARBA" id="ARBA00022475"/>
    </source>
</evidence>
<evidence type="ECO:0000256" key="6">
    <source>
        <dbReference type="ARBA" id="ARBA00023136"/>
    </source>
</evidence>
<keyword evidence="2 7" id="KW-0813">Transport</keyword>
<dbReference type="PANTHER" id="PTHR43744:SF12">
    <property type="entry name" value="ABC TRANSPORTER PERMEASE PROTEIN MG189-RELATED"/>
    <property type="match status" value="1"/>
</dbReference>
<reference evidence="9" key="1">
    <citation type="journal article" date="2020" name="mSystems">
        <title>Genome- and Community-Level Interaction Insights into Carbon Utilization and Element Cycling Functions of Hydrothermarchaeota in Hydrothermal Sediment.</title>
        <authorList>
            <person name="Zhou Z."/>
            <person name="Liu Y."/>
            <person name="Xu W."/>
            <person name="Pan J."/>
            <person name="Luo Z.H."/>
            <person name="Li M."/>
        </authorList>
    </citation>
    <scope>NUCLEOTIDE SEQUENCE [LARGE SCALE GENOMIC DNA]</scope>
    <source>
        <strain evidence="9">SpSt-246</strain>
    </source>
</reference>
<gene>
    <name evidence="9" type="ORF">ENP73_06785</name>
</gene>
<dbReference type="Pfam" id="PF00528">
    <property type="entry name" value="BPD_transp_1"/>
    <property type="match status" value="1"/>
</dbReference>
<feature type="transmembrane region" description="Helical" evidence="7">
    <location>
        <begin position="100"/>
        <end position="120"/>
    </location>
</feature>
<dbReference type="InterPro" id="IPR000515">
    <property type="entry name" value="MetI-like"/>
</dbReference>
<comment type="caution">
    <text evidence="9">The sequence shown here is derived from an EMBL/GenBank/DDBJ whole genome shotgun (WGS) entry which is preliminary data.</text>
</comment>
<evidence type="ECO:0000256" key="4">
    <source>
        <dbReference type="ARBA" id="ARBA00022692"/>
    </source>
</evidence>
<dbReference type="GO" id="GO:0005886">
    <property type="term" value="C:plasma membrane"/>
    <property type="evidence" value="ECO:0007669"/>
    <property type="project" value="UniProtKB-SubCell"/>
</dbReference>
<evidence type="ECO:0000256" key="1">
    <source>
        <dbReference type="ARBA" id="ARBA00004651"/>
    </source>
</evidence>
<organism evidence="9">
    <name type="scientific">Thermus islandicus</name>
    <dbReference type="NCBI Taxonomy" id="540988"/>
    <lineage>
        <taxon>Bacteria</taxon>
        <taxon>Thermotogati</taxon>
        <taxon>Deinococcota</taxon>
        <taxon>Deinococci</taxon>
        <taxon>Thermales</taxon>
        <taxon>Thermaceae</taxon>
        <taxon>Thermus</taxon>
    </lineage>
</organism>
<dbReference type="InterPro" id="IPR035906">
    <property type="entry name" value="MetI-like_sf"/>
</dbReference>
<feature type="transmembrane region" description="Helical" evidence="7">
    <location>
        <begin position="233"/>
        <end position="255"/>
    </location>
</feature>
<evidence type="ECO:0000313" key="9">
    <source>
        <dbReference type="EMBL" id="HEH82673.1"/>
    </source>
</evidence>
<feature type="transmembrane region" description="Helical" evidence="7">
    <location>
        <begin position="185"/>
        <end position="205"/>
    </location>
</feature>
<comment type="similarity">
    <text evidence="7">Belongs to the binding-protein-dependent transport system permease family.</text>
</comment>
<dbReference type="PROSITE" id="PS50928">
    <property type="entry name" value="ABC_TM1"/>
    <property type="match status" value="1"/>
</dbReference>
<dbReference type="SUPFAM" id="SSF161098">
    <property type="entry name" value="MetI-like"/>
    <property type="match status" value="1"/>
</dbReference>
<keyword evidence="5 7" id="KW-1133">Transmembrane helix</keyword>
<feature type="domain" description="ABC transmembrane type-1" evidence="8">
    <location>
        <begin position="65"/>
        <end position="255"/>
    </location>
</feature>
<feature type="transmembrane region" description="Helical" evidence="7">
    <location>
        <begin position="132"/>
        <end position="150"/>
    </location>
</feature>
<dbReference type="GO" id="GO:0055085">
    <property type="term" value="P:transmembrane transport"/>
    <property type="evidence" value="ECO:0007669"/>
    <property type="project" value="InterPro"/>
</dbReference>
<name>A0A7C2C374_9DEIN</name>
<comment type="subcellular location">
    <subcellularLocation>
        <location evidence="1 7">Cell membrane</location>
        <topology evidence="1 7">Multi-pass membrane protein</topology>
    </subcellularLocation>
</comment>
<accession>A0A7C2C374</accession>
<proteinExistence type="inferred from homology"/>
<protein>
    <submittedName>
        <fullName evidence="9">Carbohydrate ABC transporter permease</fullName>
    </submittedName>
</protein>
<dbReference type="Gene3D" id="1.10.3720.10">
    <property type="entry name" value="MetI-like"/>
    <property type="match status" value="1"/>
</dbReference>
<sequence length="270" mass="29503">MGKRVLAHGLLGLSALIMLLPFLYQLGLSVTLAERIFSSPLPLTLPLTLENYQVVLKKLPMARYVANTLAFALGVTLGQLLLALLAAYAFAFRTFFLKEVLFALFVGSNLVPFVVTYLPNYLLLARLGLLDTFPGLILPMLTAGYATFLLRQHFLAFPREVLEAAHVDGASSWQVLFRVLAPANLPALVALGITLFISAWNQFVWPGLVANRPEMHVLTVAVARFAGGEGSNAWGPMMAASVLATLPAFLLYLAFRRWVLETLMEGGVRG</sequence>
<evidence type="ECO:0000256" key="7">
    <source>
        <dbReference type="RuleBase" id="RU363032"/>
    </source>
</evidence>